<evidence type="ECO:0000256" key="1">
    <source>
        <dbReference type="ARBA" id="ARBA00022679"/>
    </source>
</evidence>
<organism evidence="4 5">
    <name type="scientific">Flagellimonas algicola</name>
    <dbReference type="NCBI Taxonomy" id="2583815"/>
    <lineage>
        <taxon>Bacteria</taxon>
        <taxon>Pseudomonadati</taxon>
        <taxon>Bacteroidota</taxon>
        <taxon>Flavobacteriia</taxon>
        <taxon>Flavobacteriales</taxon>
        <taxon>Flavobacteriaceae</taxon>
        <taxon>Flagellimonas</taxon>
    </lineage>
</organism>
<dbReference type="PANTHER" id="PTHR10584:SF166">
    <property type="entry name" value="RIBOKINASE"/>
    <property type="match status" value="1"/>
</dbReference>
<dbReference type="Gene3D" id="3.40.1190.20">
    <property type="match status" value="1"/>
</dbReference>
<evidence type="ECO:0000259" key="3">
    <source>
        <dbReference type="Pfam" id="PF00294"/>
    </source>
</evidence>
<evidence type="ECO:0000256" key="2">
    <source>
        <dbReference type="ARBA" id="ARBA00022777"/>
    </source>
</evidence>
<keyword evidence="2 4" id="KW-0418">Kinase</keyword>
<dbReference type="SUPFAM" id="SSF53613">
    <property type="entry name" value="Ribokinase-like"/>
    <property type="match status" value="1"/>
</dbReference>
<dbReference type="CDD" id="cd01166">
    <property type="entry name" value="KdgK"/>
    <property type="match status" value="1"/>
</dbReference>
<dbReference type="PANTHER" id="PTHR10584">
    <property type="entry name" value="SUGAR KINASE"/>
    <property type="match status" value="1"/>
</dbReference>
<name>A0ABY2WHD9_9FLAO</name>
<keyword evidence="1" id="KW-0808">Transferase</keyword>
<accession>A0ABY2WHD9</accession>
<evidence type="ECO:0000313" key="4">
    <source>
        <dbReference type="EMBL" id="TMU50803.1"/>
    </source>
</evidence>
<dbReference type="Pfam" id="PF00294">
    <property type="entry name" value="PfkB"/>
    <property type="match status" value="1"/>
</dbReference>
<sequence>MVIGELNVDLILNQILGFPQIGEEIIADNMALALGSSSAICASNLSSLGLKVGFIGKLGNDLFGKFTIQELQQKGVDTALIIIEPNEKTGATIALNYKEQRSMITYQGAMLNLGIEDIKTENLKLAKHLHFSSYFLQPKFHDKLDGLFKMAKSAGLTTSLDIQWDPMDKWEIHLEKILPFLDIFMPNETELLKITGQTDLKQAIDLIKDKCNLLVVKRGNKGSILSYGGKIIEKGAFINAQVVDSIGAGDSFNAGFISKYLSGGKPEECQEFGNLTGAISTTDSGGTAAFMDLGRIKRIAEEKFNYFNH</sequence>
<dbReference type="PROSITE" id="PS00584">
    <property type="entry name" value="PFKB_KINASES_2"/>
    <property type="match status" value="1"/>
</dbReference>
<protein>
    <submittedName>
        <fullName evidence="4">Carbohydrate kinase family protein</fullName>
    </submittedName>
</protein>
<comment type="caution">
    <text evidence="4">The sequence shown here is derived from an EMBL/GenBank/DDBJ whole genome shotgun (WGS) entry which is preliminary data.</text>
</comment>
<dbReference type="GO" id="GO:0016301">
    <property type="term" value="F:kinase activity"/>
    <property type="evidence" value="ECO:0007669"/>
    <property type="project" value="UniProtKB-KW"/>
</dbReference>
<reference evidence="4 5" key="1">
    <citation type="submission" date="2019-05" db="EMBL/GenBank/DDBJ databases">
        <title>Flagellimonas sp. AsT0115, sp. nov., isolated from a marine red algae, Asparagopsis taxiformis.</title>
        <authorList>
            <person name="Kim J."/>
            <person name="Jeong S.E."/>
            <person name="Jeon C.O."/>
        </authorList>
    </citation>
    <scope>NUCLEOTIDE SEQUENCE [LARGE SCALE GENOMIC DNA]</scope>
    <source>
        <strain evidence="4 5">AsT0115</strain>
    </source>
</reference>
<dbReference type="Proteomes" id="UP000751614">
    <property type="component" value="Unassembled WGS sequence"/>
</dbReference>
<proteinExistence type="predicted"/>
<feature type="domain" description="Carbohydrate kinase PfkB" evidence="3">
    <location>
        <begin position="1"/>
        <end position="288"/>
    </location>
</feature>
<dbReference type="InterPro" id="IPR011611">
    <property type="entry name" value="PfkB_dom"/>
</dbReference>
<keyword evidence="5" id="KW-1185">Reference proteome</keyword>
<dbReference type="InterPro" id="IPR029056">
    <property type="entry name" value="Ribokinase-like"/>
</dbReference>
<dbReference type="InterPro" id="IPR002173">
    <property type="entry name" value="Carboh/pur_kinase_PfkB_CS"/>
</dbReference>
<gene>
    <name evidence="4" type="ORF">FGG15_18045</name>
</gene>
<evidence type="ECO:0000313" key="5">
    <source>
        <dbReference type="Proteomes" id="UP000751614"/>
    </source>
</evidence>
<dbReference type="EMBL" id="VCNI01000004">
    <property type="protein sequence ID" value="TMU50803.1"/>
    <property type="molecule type" value="Genomic_DNA"/>
</dbReference>